<dbReference type="InterPro" id="IPR007627">
    <property type="entry name" value="RNA_pol_sigma70_r2"/>
</dbReference>
<sequence>MNQLPCPFEEYHSLVHHVLHQLGMPLPYEDYIQDAYFVYEQCIQRYDPSLAKFSTYFTWQLNYHFRTIIQKEQQYWNRISIMYPKEKGFFPDPTSEFNQFYDVFYCSQLNSLESEILHLTLQGYTVEEISADRSVSVSTVKRYRKKIKHKVGRNFTSEE</sequence>
<dbReference type="EMBL" id="FOOG01000028">
    <property type="protein sequence ID" value="SFG21332.1"/>
    <property type="molecule type" value="Genomic_DNA"/>
</dbReference>
<evidence type="ECO:0000256" key="4">
    <source>
        <dbReference type="ARBA" id="ARBA00023163"/>
    </source>
</evidence>
<gene>
    <name evidence="8" type="ORF">SAMN05216353_12818</name>
</gene>
<protein>
    <recommendedName>
        <fullName evidence="2">RNA polymerase sigma factor SigS</fullName>
    </recommendedName>
</protein>
<dbReference type="Pfam" id="PF04542">
    <property type="entry name" value="Sigma70_r2"/>
    <property type="match status" value="1"/>
</dbReference>
<dbReference type="GO" id="GO:0003700">
    <property type="term" value="F:DNA-binding transcription factor activity"/>
    <property type="evidence" value="ECO:0007669"/>
    <property type="project" value="InterPro"/>
</dbReference>
<organism evidence="8 9">
    <name type="scientific">Halobacillus alkaliphilus</name>
    <dbReference type="NCBI Taxonomy" id="396056"/>
    <lineage>
        <taxon>Bacteria</taxon>
        <taxon>Bacillati</taxon>
        <taxon>Bacillota</taxon>
        <taxon>Bacilli</taxon>
        <taxon>Bacillales</taxon>
        <taxon>Bacillaceae</taxon>
        <taxon>Halobacillus</taxon>
    </lineage>
</organism>
<evidence type="ECO:0000259" key="6">
    <source>
        <dbReference type="Pfam" id="PF00196"/>
    </source>
</evidence>
<dbReference type="NCBIfam" id="TIGR02937">
    <property type="entry name" value="sigma70-ECF"/>
    <property type="match status" value="1"/>
</dbReference>
<dbReference type="PRINTS" id="PR00038">
    <property type="entry name" value="HTHLUXR"/>
</dbReference>
<dbReference type="InterPro" id="IPR000792">
    <property type="entry name" value="Tscrpt_reg_LuxR_C"/>
</dbReference>
<evidence type="ECO:0000256" key="5">
    <source>
        <dbReference type="ARBA" id="ARBA00024701"/>
    </source>
</evidence>
<accession>A0A1I2PYX3</accession>
<evidence type="ECO:0000256" key="2">
    <source>
        <dbReference type="ARBA" id="ARBA00021245"/>
    </source>
</evidence>
<feature type="domain" description="RNA polymerase sigma-70 region 2" evidence="7">
    <location>
        <begin position="8"/>
        <end position="60"/>
    </location>
</feature>
<dbReference type="InterPro" id="IPR036388">
    <property type="entry name" value="WH-like_DNA-bd_sf"/>
</dbReference>
<dbReference type="InterPro" id="IPR014284">
    <property type="entry name" value="RNA_pol_sigma-70_dom"/>
</dbReference>
<keyword evidence="4" id="KW-0804">Transcription</keyword>
<comment type="similarity">
    <text evidence="1">Belongs to the sigma-70 factor family.</text>
</comment>
<dbReference type="Gene3D" id="1.10.10.10">
    <property type="entry name" value="Winged helix-like DNA-binding domain superfamily/Winged helix DNA-binding domain"/>
    <property type="match status" value="1"/>
</dbReference>
<dbReference type="GO" id="GO:0006352">
    <property type="term" value="P:DNA-templated transcription initiation"/>
    <property type="evidence" value="ECO:0007669"/>
    <property type="project" value="InterPro"/>
</dbReference>
<name>A0A1I2PYX3_9BACI</name>
<proteinExistence type="inferred from homology"/>
<feature type="domain" description="HTH luxR-type" evidence="6">
    <location>
        <begin position="111"/>
        <end position="151"/>
    </location>
</feature>
<dbReference type="SUPFAM" id="SSF88946">
    <property type="entry name" value="Sigma2 domain of RNA polymerase sigma factors"/>
    <property type="match status" value="1"/>
</dbReference>
<evidence type="ECO:0000256" key="3">
    <source>
        <dbReference type="ARBA" id="ARBA00023015"/>
    </source>
</evidence>
<dbReference type="Pfam" id="PF00196">
    <property type="entry name" value="GerE"/>
    <property type="match status" value="1"/>
</dbReference>
<comment type="function">
    <text evidence="5">Sigma factors are initiation factors that promote the attachment of RNA polymerase to specific initiation sites and are then released. Sigma-S contributes to the protection against external stress, thus playing a role in cellular fitness and survival.</text>
</comment>
<dbReference type="GO" id="GO:0003677">
    <property type="term" value="F:DNA binding"/>
    <property type="evidence" value="ECO:0007669"/>
    <property type="project" value="InterPro"/>
</dbReference>
<dbReference type="Proteomes" id="UP000198897">
    <property type="component" value="Unassembled WGS sequence"/>
</dbReference>
<evidence type="ECO:0000313" key="9">
    <source>
        <dbReference type="Proteomes" id="UP000198897"/>
    </source>
</evidence>
<dbReference type="InterPro" id="IPR016032">
    <property type="entry name" value="Sig_transdc_resp-reg_C-effctor"/>
</dbReference>
<dbReference type="AlphaFoldDB" id="A0A1I2PYX3"/>
<evidence type="ECO:0000313" key="8">
    <source>
        <dbReference type="EMBL" id="SFG21332.1"/>
    </source>
</evidence>
<keyword evidence="9" id="KW-1185">Reference proteome</keyword>
<reference evidence="9" key="1">
    <citation type="submission" date="2016-10" db="EMBL/GenBank/DDBJ databases">
        <authorList>
            <person name="Varghese N."/>
            <person name="Submissions S."/>
        </authorList>
    </citation>
    <scope>NUCLEOTIDE SEQUENCE [LARGE SCALE GENOMIC DNA]</scope>
    <source>
        <strain evidence="9">FP5</strain>
    </source>
</reference>
<dbReference type="SUPFAM" id="SSF46894">
    <property type="entry name" value="C-terminal effector domain of the bipartite response regulators"/>
    <property type="match status" value="1"/>
</dbReference>
<evidence type="ECO:0000256" key="1">
    <source>
        <dbReference type="ARBA" id="ARBA00007788"/>
    </source>
</evidence>
<evidence type="ECO:0000259" key="7">
    <source>
        <dbReference type="Pfam" id="PF04542"/>
    </source>
</evidence>
<dbReference type="InterPro" id="IPR013325">
    <property type="entry name" value="RNA_pol_sigma_r2"/>
</dbReference>
<dbReference type="Gene3D" id="1.10.1740.10">
    <property type="match status" value="1"/>
</dbReference>
<keyword evidence="3" id="KW-0805">Transcription regulation</keyword>